<proteinExistence type="predicted"/>
<feature type="region of interest" description="Disordered" evidence="1">
    <location>
        <begin position="122"/>
        <end position="151"/>
    </location>
</feature>
<accession>A0A0A2LBN0</accession>
<name>A0A0A2LBN0_PENIT</name>
<feature type="region of interest" description="Disordered" evidence="1">
    <location>
        <begin position="200"/>
        <end position="288"/>
    </location>
</feature>
<dbReference type="Proteomes" id="UP000030104">
    <property type="component" value="Unassembled WGS sequence"/>
</dbReference>
<keyword evidence="3" id="KW-1185">Reference proteome</keyword>
<dbReference type="OrthoDB" id="10264507at2759"/>
<feature type="compositionally biased region" description="Polar residues" evidence="1">
    <location>
        <begin position="220"/>
        <end position="268"/>
    </location>
</feature>
<reference evidence="2 3" key="1">
    <citation type="journal article" date="2015" name="Mol. Plant Microbe Interact.">
        <title>Genome, transcriptome, and functional analyses of Penicillium expansum provide new insights into secondary metabolism and pathogenicity.</title>
        <authorList>
            <person name="Ballester A.R."/>
            <person name="Marcet-Houben M."/>
            <person name="Levin E."/>
            <person name="Sela N."/>
            <person name="Selma-Lazaro C."/>
            <person name="Carmona L."/>
            <person name="Wisniewski M."/>
            <person name="Droby S."/>
            <person name="Gonzalez-Candelas L."/>
            <person name="Gabaldon T."/>
        </authorList>
    </citation>
    <scope>NUCLEOTIDE SEQUENCE [LARGE SCALE GENOMIC DNA]</scope>
    <source>
        <strain evidence="2 3">PHI-1</strain>
    </source>
</reference>
<sequence length="305" mass="33616">MSTHLFCCTAIQPTKPPIPDHEKTFTEFTKWGFTTIGNLTGSTDPSEASVCIQLVRQVNSGPIESIRYFVASDNHGSFEEVSEDGIMDANFVKINDTTESLISTSTNQVQGAHVIGELVSRNHSSDSRMQSNTKHPDLDLDQGRSQGRFRDQDLRWHQRGLAWDVELARAMGTEPGWDTALRGGLVWDLVVDLTGELEDRRDIDGEDQDQNQDQDRDAGISQSDDGTQYTNQDNNEDQPVSSSPTLDTEVTQDNDAGSFSPPFGTQVTSYDEDDSSDDYGSYDCYGGDNGFSYDQDCGDCGGCDD</sequence>
<gene>
    <name evidence="2" type="ORF">PITC_055340</name>
</gene>
<evidence type="ECO:0000256" key="1">
    <source>
        <dbReference type="SAM" id="MobiDB-lite"/>
    </source>
</evidence>
<organism evidence="2 3">
    <name type="scientific">Penicillium italicum</name>
    <name type="common">Blue mold</name>
    <dbReference type="NCBI Taxonomy" id="40296"/>
    <lineage>
        <taxon>Eukaryota</taxon>
        <taxon>Fungi</taxon>
        <taxon>Dikarya</taxon>
        <taxon>Ascomycota</taxon>
        <taxon>Pezizomycotina</taxon>
        <taxon>Eurotiomycetes</taxon>
        <taxon>Eurotiomycetidae</taxon>
        <taxon>Eurotiales</taxon>
        <taxon>Aspergillaceae</taxon>
        <taxon>Penicillium</taxon>
    </lineage>
</organism>
<evidence type="ECO:0000313" key="2">
    <source>
        <dbReference type="EMBL" id="KGO77349.1"/>
    </source>
</evidence>
<dbReference type="OMA" id="FTEFTKW"/>
<comment type="caution">
    <text evidence="2">The sequence shown here is derived from an EMBL/GenBank/DDBJ whole genome shotgun (WGS) entry which is preliminary data.</text>
</comment>
<protein>
    <submittedName>
        <fullName evidence="2">Uncharacterized protein</fullName>
    </submittedName>
</protein>
<dbReference type="STRING" id="40296.A0A0A2LBN0"/>
<feature type="compositionally biased region" description="Basic and acidic residues" evidence="1">
    <location>
        <begin position="134"/>
        <end position="151"/>
    </location>
</feature>
<dbReference type="EMBL" id="JQGA01000196">
    <property type="protein sequence ID" value="KGO77349.1"/>
    <property type="molecule type" value="Genomic_DNA"/>
</dbReference>
<evidence type="ECO:0000313" key="3">
    <source>
        <dbReference type="Proteomes" id="UP000030104"/>
    </source>
</evidence>
<dbReference type="AlphaFoldDB" id="A0A0A2LBN0"/>
<dbReference type="PhylomeDB" id="A0A0A2LBN0"/>
<dbReference type="HOGENOM" id="CLU_785515_0_0_1"/>